<evidence type="ECO:0000313" key="2">
    <source>
        <dbReference type="Proteomes" id="UP000789901"/>
    </source>
</evidence>
<gene>
    <name evidence="1" type="ORF">GMARGA_LOCUS39542</name>
</gene>
<dbReference type="Proteomes" id="UP000789901">
    <property type="component" value="Unassembled WGS sequence"/>
</dbReference>
<feature type="non-terminal residue" evidence="1">
    <location>
        <position position="115"/>
    </location>
</feature>
<evidence type="ECO:0000313" key="1">
    <source>
        <dbReference type="EMBL" id="CAG8849134.1"/>
    </source>
</evidence>
<organism evidence="1 2">
    <name type="scientific">Gigaspora margarita</name>
    <dbReference type="NCBI Taxonomy" id="4874"/>
    <lineage>
        <taxon>Eukaryota</taxon>
        <taxon>Fungi</taxon>
        <taxon>Fungi incertae sedis</taxon>
        <taxon>Mucoromycota</taxon>
        <taxon>Glomeromycotina</taxon>
        <taxon>Glomeromycetes</taxon>
        <taxon>Diversisporales</taxon>
        <taxon>Gigasporaceae</taxon>
        <taxon>Gigaspora</taxon>
    </lineage>
</organism>
<comment type="caution">
    <text evidence="1">The sequence shown here is derived from an EMBL/GenBank/DDBJ whole genome shotgun (WGS) entry which is preliminary data.</text>
</comment>
<accession>A0ABN7X8A6</accession>
<reference evidence="1 2" key="1">
    <citation type="submission" date="2021-06" db="EMBL/GenBank/DDBJ databases">
        <authorList>
            <person name="Kallberg Y."/>
            <person name="Tangrot J."/>
            <person name="Rosling A."/>
        </authorList>
    </citation>
    <scope>NUCLEOTIDE SEQUENCE [LARGE SCALE GENOMIC DNA]</scope>
    <source>
        <strain evidence="1 2">120-4 pot B 10/14</strain>
    </source>
</reference>
<keyword evidence="2" id="KW-1185">Reference proteome</keyword>
<protein>
    <submittedName>
        <fullName evidence="1">40603_t:CDS:1</fullName>
    </submittedName>
</protein>
<proteinExistence type="predicted"/>
<feature type="non-terminal residue" evidence="1">
    <location>
        <position position="1"/>
    </location>
</feature>
<sequence>SLKECNFILTVQTGTKNRILLPEYHCKSEQFETTKNNPTNAISTIYALIFNTKMRYSCYQVMGWTDDKWEYARTGFQSLINFTFQRRQAIFVSQIEDDKYILEIYQNSKLLKQFV</sequence>
<dbReference type="EMBL" id="CAJVQB010094937">
    <property type="protein sequence ID" value="CAG8849134.1"/>
    <property type="molecule type" value="Genomic_DNA"/>
</dbReference>
<name>A0ABN7X8A6_GIGMA</name>